<evidence type="ECO:0000313" key="3">
    <source>
        <dbReference type="Proteomes" id="UP001237501"/>
    </source>
</evidence>
<reference evidence="2" key="2">
    <citation type="submission" date="2023-02" db="EMBL/GenBank/DDBJ databases">
        <authorList>
            <person name="Concha-Toloza M."/>
            <person name="Lopez-Cantillo M."/>
            <person name="Molina-Mora J."/>
            <person name="Collado L."/>
        </authorList>
    </citation>
    <scope>NUCLEOTIDE SEQUENCE</scope>
    <source>
        <strain evidence="2">FR1p153A2</strain>
    </source>
</reference>
<feature type="transmembrane region" description="Helical" evidence="1">
    <location>
        <begin position="260"/>
        <end position="281"/>
    </location>
</feature>
<keyword evidence="1" id="KW-0472">Membrane</keyword>
<dbReference type="Gene3D" id="3.40.50.360">
    <property type="match status" value="1"/>
</dbReference>
<sequence>MNKKKILIVSYSQTGQLNNLVENFTKPLLENENFELIFKKIKPEKEFSFPWNFITFMNIFPESVLMTPCKLEDIKDDEDEFDLIILAYTVWFLSPSIPISSFLQSNYSKNKFKNKPVVTLIGCRNMWIMAQEKIKKLLKDLDATLIDNVVLIDKGNSLETFITTPRWMLTGKKDSFLGFNSAGISEDEIIKTQRFGKALVKALEMDKEKEHKSLLYGLKAVEVDPKLIKSEKIGHKSFLIWGKLIKKIGDTESKKRKIAVMFYLVFLLLMIITVVPINMIVQTIIRKINKKSIQKQKEFYELPSGSEDYRMKEFM</sequence>
<organism evidence="2 3">
    <name type="scientific">Aliarcobacter butzleri</name>
    <dbReference type="NCBI Taxonomy" id="28197"/>
    <lineage>
        <taxon>Bacteria</taxon>
        <taxon>Pseudomonadati</taxon>
        <taxon>Campylobacterota</taxon>
        <taxon>Epsilonproteobacteria</taxon>
        <taxon>Campylobacterales</taxon>
        <taxon>Arcobacteraceae</taxon>
        <taxon>Aliarcobacter</taxon>
    </lineage>
</organism>
<keyword evidence="1" id="KW-0812">Transmembrane</keyword>
<dbReference type="AlphaFoldDB" id="A0AAW6VG00"/>
<dbReference type="SUPFAM" id="SSF52218">
    <property type="entry name" value="Flavoproteins"/>
    <property type="match status" value="1"/>
</dbReference>
<accession>A0AAW6VG00</accession>
<dbReference type="InterPro" id="IPR029039">
    <property type="entry name" value="Flavoprotein-like_sf"/>
</dbReference>
<protein>
    <submittedName>
        <fullName evidence="2">Dialkylresorcinol condensing enzyme</fullName>
    </submittedName>
</protein>
<evidence type="ECO:0000313" key="2">
    <source>
        <dbReference type="EMBL" id="MDK2041063.1"/>
    </source>
</evidence>
<gene>
    <name evidence="2" type="ORF">PT517_04620</name>
</gene>
<reference evidence="2" key="1">
    <citation type="journal article" date="2023" name="Antibiotics">
        <title>Genomic Characterization of Antibiotic-Resistant Campylobacterales Isolated from Chilean Poultry Meat.</title>
        <authorList>
            <person name="Concha-Toloza M."/>
            <person name="Lopez-Cantillo M."/>
            <person name="Molina-Mora J.A."/>
            <person name="Collado L."/>
        </authorList>
    </citation>
    <scope>NUCLEOTIDE SEQUENCE</scope>
    <source>
        <strain evidence="2">FR1p153A2</strain>
    </source>
</reference>
<dbReference type="Proteomes" id="UP001237501">
    <property type="component" value="Unassembled WGS sequence"/>
</dbReference>
<proteinExistence type="predicted"/>
<dbReference type="RefSeq" id="WP_152059879.1">
    <property type="nucleotide sequence ID" value="NZ_CABVSN010000008.1"/>
</dbReference>
<comment type="caution">
    <text evidence="2">The sequence shown here is derived from an EMBL/GenBank/DDBJ whole genome shotgun (WGS) entry which is preliminary data.</text>
</comment>
<name>A0AAW6VG00_9BACT</name>
<evidence type="ECO:0000256" key="1">
    <source>
        <dbReference type="SAM" id="Phobius"/>
    </source>
</evidence>
<keyword evidence="1" id="KW-1133">Transmembrane helix</keyword>
<dbReference type="EMBL" id="JAQTJK010000004">
    <property type="protein sequence ID" value="MDK2041063.1"/>
    <property type="molecule type" value="Genomic_DNA"/>
</dbReference>